<protein>
    <submittedName>
        <fullName evidence="2">Uncharacterized protein</fullName>
    </submittedName>
</protein>
<comment type="caution">
    <text evidence="2">The sequence shown here is derived from an EMBL/GenBank/DDBJ whole genome shotgun (WGS) entry which is preliminary data.</text>
</comment>
<feature type="region of interest" description="Disordered" evidence="1">
    <location>
        <begin position="28"/>
        <end position="116"/>
    </location>
</feature>
<evidence type="ECO:0000256" key="1">
    <source>
        <dbReference type="SAM" id="MobiDB-lite"/>
    </source>
</evidence>
<reference evidence="2" key="1">
    <citation type="submission" date="2021-03" db="EMBL/GenBank/DDBJ databases">
        <title>Draft genome sequence of rust myrtle Austropuccinia psidii MF-1, a brazilian biotype.</title>
        <authorList>
            <person name="Quecine M.C."/>
            <person name="Pachon D.M.R."/>
            <person name="Bonatelli M.L."/>
            <person name="Correr F.H."/>
            <person name="Franceschini L.M."/>
            <person name="Leite T.F."/>
            <person name="Margarido G.R.A."/>
            <person name="Almeida C.A."/>
            <person name="Ferrarezi J.A."/>
            <person name="Labate C.A."/>
        </authorList>
    </citation>
    <scope>NUCLEOTIDE SEQUENCE</scope>
    <source>
        <strain evidence="2">MF-1</strain>
    </source>
</reference>
<dbReference type="EMBL" id="AVOT02065998">
    <property type="protein sequence ID" value="MBW0557915.1"/>
    <property type="molecule type" value="Genomic_DNA"/>
</dbReference>
<keyword evidence="3" id="KW-1185">Reference proteome</keyword>
<dbReference type="Proteomes" id="UP000765509">
    <property type="component" value="Unassembled WGS sequence"/>
</dbReference>
<organism evidence="2 3">
    <name type="scientific">Austropuccinia psidii MF-1</name>
    <dbReference type="NCBI Taxonomy" id="1389203"/>
    <lineage>
        <taxon>Eukaryota</taxon>
        <taxon>Fungi</taxon>
        <taxon>Dikarya</taxon>
        <taxon>Basidiomycota</taxon>
        <taxon>Pucciniomycotina</taxon>
        <taxon>Pucciniomycetes</taxon>
        <taxon>Pucciniales</taxon>
        <taxon>Sphaerophragmiaceae</taxon>
        <taxon>Austropuccinia</taxon>
    </lineage>
</organism>
<dbReference type="AlphaFoldDB" id="A0A9Q3PE52"/>
<evidence type="ECO:0000313" key="2">
    <source>
        <dbReference type="EMBL" id="MBW0557915.1"/>
    </source>
</evidence>
<feature type="compositionally biased region" description="Basic and acidic residues" evidence="1">
    <location>
        <begin position="28"/>
        <end position="42"/>
    </location>
</feature>
<evidence type="ECO:0000313" key="3">
    <source>
        <dbReference type="Proteomes" id="UP000765509"/>
    </source>
</evidence>
<feature type="compositionally biased region" description="Basic and acidic residues" evidence="1">
    <location>
        <begin position="63"/>
        <end position="76"/>
    </location>
</feature>
<proteinExistence type="predicted"/>
<name>A0A9Q3PE52_9BASI</name>
<sequence>MHEFLPDCEKIPAPSQHLQVTQWMASIDGKEKHDAFNRRMEGKQPSTTQASAKNSPSSQQQKFQREKAATSSEKGKRQSTSHKTLQPGLHNPKDTEGCHGKCISDGQKNDGISEKGGSQVKISEMISDILEGIPNLYI</sequence>
<accession>A0A9Q3PE52</accession>
<gene>
    <name evidence="2" type="ORF">O181_097630</name>
</gene>
<feature type="compositionally biased region" description="Polar residues" evidence="1">
    <location>
        <begin position="44"/>
        <end position="62"/>
    </location>
</feature>